<dbReference type="SMART" id="SM00363">
    <property type="entry name" value="S4"/>
    <property type="match status" value="1"/>
</dbReference>
<accession>B8E0R4</accession>
<dbReference type="eggNOG" id="COG0564">
    <property type="taxonomic scope" value="Bacteria"/>
</dbReference>
<dbReference type="STRING" id="515635.Dtur_1813"/>
<dbReference type="FunFam" id="3.30.2350.10:FF:000006">
    <property type="entry name" value="Pseudouridine synthase"/>
    <property type="match status" value="1"/>
</dbReference>
<dbReference type="EMBL" id="CP001251">
    <property type="protein sequence ID" value="ACK43084.1"/>
    <property type="molecule type" value="Genomic_DNA"/>
</dbReference>
<keyword evidence="2 5" id="KW-0694">RNA-binding</keyword>
<dbReference type="SUPFAM" id="SSF55120">
    <property type="entry name" value="Pseudouridine synthase"/>
    <property type="match status" value="1"/>
</dbReference>
<evidence type="ECO:0000256" key="4">
    <source>
        <dbReference type="PIRSR" id="PIRSR606225-1"/>
    </source>
</evidence>
<dbReference type="KEGG" id="dtu:Dtur_1813"/>
<evidence type="ECO:0000256" key="3">
    <source>
        <dbReference type="ARBA" id="ARBA00023235"/>
    </source>
</evidence>
<dbReference type="PANTHER" id="PTHR21600:SF44">
    <property type="entry name" value="RIBOSOMAL LARGE SUBUNIT PSEUDOURIDINE SYNTHASE D"/>
    <property type="match status" value="1"/>
</dbReference>
<keyword evidence="8" id="KW-0378">Hydrolase</keyword>
<dbReference type="InterPro" id="IPR006225">
    <property type="entry name" value="PsdUridine_synth_RluC/D"/>
</dbReference>
<dbReference type="InterPro" id="IPR006224">
    <property type="entry name" value="PsdUridine_synth_RluA-like_CS"/>
</dbReference>
<gene>
    <name evidence="8" type="ordered locus">Dtur_1813</name>
</gene>
<dbReference type="Pfam" id="PF01479">
    <property type="entry name" value="S4"/>
    <property type="match status" value="1"/>
</dbReference>
<dbReference type="InterPro" id="IPR020103">
    <property type="entry name" value="PsdUridine_synth_cat_dom_sf"/>
</dbReference>
<evidence type="ECO:0000313" key="8">
    <source>
        <dbReference type="EMBL" id="ACK43084.1"/>
    </source>
</evidence>
<dbReference type="InterPro" id="IPR050188">
    <property type="entry name" value="RluA_PseudoU_synthase"/>
</dbReference>
<dbReference type="CDD" id="cd02869">
    <property type="entry name" value="PseudoU_synth_RluA_like"/>
    <property type="match status" value="1"/>
</dbReference>
<keyword evidence="9" id="KW-1185">Reference proteome</keyword>
<comment type="function">
    <text evidence="6">Responsible for synthesis of pseudouridine from uracil.</text>
</comment>
<dbReference type="InterPro" id="IPR006145">
    <property type="entry name" value="PsdUridine_synth_RsuA/RluA"/>
</dbReference>
<evidence type="ECO:0000256" key="1">
    <source>
        <dbReference type="ARBA" id="ARBA00010876"/>
    </source>
</evidence>
<evidence type="ECO:0000259" key="7">
    <source>
        <dbReference type="SMART" id="SM00363"/>
    </source>
</evidence>
<comment type="similarity">
    <text evidence="1 6">Belongs to the pseudouridine synthase RluA family.</text>
</comment>
<dbReference type="EnsemblBacteria" id="ACK43084">
    <property type="protein sequence ID" value="ACK43084"/>
    <property type="gene ID" value="Dtur_1813"/>
</dbReference>
<dbReference type="GO" id="GO:0009982">
    <property type="term" value="F:pseudouridine synthase activity"/>
    <property type="evidence" value="ECO:0000318"/>
    <property type="project" value="GO_Central"/>
</dbReference>
<dbReference type="PATRIC" id="fig|515635.4.peg.1865"/>
<dbReference type="Gene3D" id="3.30.2350.10">
    <property type="entry name" value="Pseudouridine synthase"/>
    <property type="match status" value="1"/>
</dbReference>
<dbReference type="RefSeq" id="WP_012584158.1">
    <property type="nucleotide sequence ID" value="NC_011661.1"/>
</dbReference>
<dbReference type="AlphaFoldDB" id="B8E0R4"/>
<evidence type="ECO:0000256" key="5">
    <source>
        <dbReference type="PROSITE-ProRule" id="PRU00182"/>
    </source>
</evidence>
<dbReference type="NCBIfam" id="TIGR00005">
    <property type="entry name" value="rluA_subfam"/>
    <property type="match status" value="1"/>
</dbReference>
<dbReference type="InterPro" id="IPR002942">
    <property type="entry name" value="S4_RNA-bd"/>
</dbReference>
<dbReference type="HOGENOM" id="CLU_016902_4_4_0"/>
<dbReference type="GO" id="GO:0000455">
    <property type="term" value="P:enzyme-directed rRNA pseudouridine synthesis"/>
    <property type="evidence" value="ECO:0000318"/>
    <property type="project" value="GO_Central"/>
</dbReference>
<feature type="active site" evidence="4">
    <location>
        <position position="137"/>
    </location>
</feature>
<dbReference type="InParanoid" id="B8E0R4"/>
<dbReference type="PANTHER" id="PTHR21600">
    <property type="entry name" value="MITOCHONDRIAL RNA PSEUDOURIDINE SYNTHASE"/>
    <property type="match status" value="1"/>
</dbReference>
<feature type="domain" description="RNA-binding S4" evidence="7">
    <location>
        <begin position="15"/>
        <end position="78"/>
    </location>
</feature>
<dbReference type="GO" id="GO:0003723">
    <property type="term" value="F:RNA binding"/>
    <property type="evidence" value="ECO:0007669"/>
    <property type="project" value="UniProtKB-KW"/>
</dbReference>
<dbReference type="FunCoup" id="B8E0R4">
    <property type="interactions" value="413"/>
</dbReference>
<sequence>MEKQRYEIYVEGESERIDKYLSKKVPLSRSQIQDLIEKELIKVNEKPIKNSYKVKLGDRIEVIIPPPVETEVKPQDIPIEIVYEDEDMVIINKPKGMVVHPAHGHYNDTLVNALLYRVKDLSGIGGELRPGIIHRLDKDTTGLLIIAKNDLSHQKLSEQLKNRTLRRTYWALCEGEIPWEEKRIEAPIGRHPINRKKMAIVPYGKIAITNFKVLERFKGYTLISADLETGRTHQIRVHISHLGFPIVGDEVYGRIDKKFGVKGQLLHAKKVSFIHPTKGIPMEFEIDLPEEFKKVLTLLREKR</sequence>
<name>B8E0R4_DICTD</name>
<dbReference type="GO" id="GO:0016798">
    <property type="term" value="F:hydrolase activity, acting on glycosyl bonds"/>
    <property type="evidence" value="ECO:0007669"/>
    <property type="project" value="UniProtKB-KW"/>
</dbReference>
<evidence type="ECO:0000313" key="9">
    <source>
        <dbReference type="Proteomes" id="UP000007719"/>
    </source>
</evidence>
<dbReference type="CDD" id="cd00165">
    <property type="entry name" value="S4"/>
    <property type="match status" value="1"/>
</dbReference>
<comment type="catalytic activity">
    <reaction evidence="6">
        <text>a uridine in RNA = a pseudouridine in RNA</text>
        <dbReference type="Rhea" id="RHEA:48348"/>
        <dbReference type="Rhea" id="RHEA-COMP:12068"/>
        <dbReference type="Rhea" id="RHEA-COMP:12069"/>
        <dbReference type="ChEBI" id="CHEBI:65314"/>
        <dbReference type="ChEBI" id="CHEBI:65315"/>
    </reaction>
</comment>
<organism evidence="8 9">
    <name type="scientific">Dictyoglomus turgidum (strain DSM 6724 / Z-1310)</name>
    <dbReference type="NCBI Taxonomy" id="515635"/>
    <lineage>
        <taxon>Bacteria</taxon>
        <taxon>Pseudomonadati</taxon>
        <taxon>Dictyoglomota</taxon>
        <taxon>Dictyoglomia</taxon>
        <taxon>Dictyoglomales</taxon>
        <taxon>Dictyoglomaceae</taxon>
        <taxon>Dictyoglomus</taxon>
    </lineage>
</organism>
<reference evidence="9" key="1">
    <citation type="journal article" date="2016" name="Front. Microbiol.">
        <title>The complete genome sequence of hyperthermophile Dictyoglomus turgidum DSM 6724 reveals a specialized carbohydrate fermentor.</title>
        <authorList>
            <person name="Brumm P.J."/>
            <person name="Gowda K."/>
            <person name="Robb F.T."/>
            <person name="Mead D.A."/>
        </authorList>
    </citation>
    <scope>NUCLEOTIDE SEQUENCE [LARGE SCALE GENOMIC DNA]</scope>
    <source>
        <strain evidence="9">DSM 6724 / Z-1310</strain>
    </source>
</reference>
<dbReference type="PROSITE" id="PS01129">
    <property type="entry name" value="PSI_RLU"/>
    <property type="match status" value="1"/>
</dbReference>
<dbReference type="GO" id="GO:0120159">
    <property type="term" value="F:rRNA pseudouridine synthase activity"/>
    <property type="evidence" value="ECO:0007669"/>
    <property type="project" value="UniProtKB-ARBA"/>
</dbReference>
<dbReference type="SUPFAM" id="SSF55174">
    <property type="entry name" value="Alpha-L RNA-binding motif"/>
    <property type="match status" value="1"/>
</dbReference>
<dbReference type="EC" id="5.4.99.-" evidence="6"/>
<dbReference type="Proteomes" id="UP000007719">
    <property type="component" value="Chromosome"/>
</dbReference>
<dbReference type="Gene3D" id="3.10.290.10">
    <property type="entry name" value="RNA-binding S4 domain"/>
    <property type="match status" value="1"/>
</dbReference>
<dbReference type="PROSITE" id="PS50889">
    <property type="entry name" value="S4"/>
    <property type="match status" value="1"/>
</dbReference>
<dbReference type="OrthoDB" id="9807829at2"/>
<keyword evidence="8" id="KW-0326">Glycosidase</keyword>
<evidence type="ECO:0000256" key="6">
    <source>
        <dbReference type="RuleBase" id="RU362028"/>
    </source>
</evidence>
<dbReference type="InterPro" id="IPR036986">
    <property type="entry name" value="S4_RNA-bd_sf"/>
</dbReference>
<evidence type="ECO:0000256" key="2">
    <source>
        <dbReference type="ARBA" id="ARBA00022884"/>
    </source>
</evidence>
<proteinExistence type="inferred from homology"/>
<keyword evidence="3 6" id="KW-0413">Isomerase</keyword>
<dbReference type="Pfam" id="PF00849">
    <property type="entry name" value="PseudoU_synth_2"/>
    <property type="match status" value="1"/>
</dbReference>
<protein>
    <recommendedName>
        <fullName evidence="6">Pseudouridine synthase</fullName>
        <ecNumber evidence="6">5.4.99.-</ecNumber>
    </recommendedName>
</protein>